<dbReference type="OrthoDB" id="9803979at2"/>
<accession>A0A1H6L5R0</accession>
<dbReference type="AlphaFoldDB" id="A0A1H6L5R0"/>
<proteinExistence type="predicted"/>
<keyword evidence="2" id="KW-1185">Reference proteome</keyword>
<evidence type="ECO:0008006" key="3">
    <source>
        <dbReference type="Google" id="ProtNLM"/>
    </source>
</evidence>
<protein>
    <recommendedName>
        <fullName evidence="3">Restriction endonuclease</fullName>
    </recommendedName>
</protein>
<sequence length="190" mass="21325">MSYLDKQEFLAWAYDDLLTNTTRGVLAEYIVAKALGICDTKRVEWDKYDLVIGDIGVEVKSAAYVQTWKQTRLSEIAFNIRPAKGWDARANTFVASAERSADVYVFCLLTGTDREHVRPLDVAQWRFYVLPTSVLNRNVTEQKTIRLGRLKALRPHECAYEELKASIHQAAAVNRGKIGNAAAGDALTDT</sequence>
<evidence type="ECO:0000313" key="1">
    <source>
        <dbReference type="EMBL" id="SEH79519.1"/>
    </source>
</evidence>
<dbReference type="Proteomes" id="UP000182915">
    <property type="component" value="Chromosome I"/>
</dbReference>
<reference evidence="2" key="1">
    <citation type="submission" date="2016-10" db="EMBL/GenBank/DDBJ databases">
        <authorList>
            <person name="Varghese N."/>
            <person name="Submissions S."/>
        </authorList>
    </citation>
    <scope>NUCLEOTIDE SEQUENCE [LARGE SCALE GENOMIC DNA]</scope>
    <source>
        <strain evidence="2">DSM 45405</strain>
    </source>
</reference>
<dbReference type="RefSeq" id="WP_083408820.1">
    <property type="nucleotide sequence ID" value="NZ_LT629971.1"/>
</dbReference>
<evidence type="ECO:0000313" key="2">
    <source>
        <dbReference type="Proteomes" id="UP000182915"/>
    </source>
</evidence>
<name>A0A1H6L5R0_MYCRU</name>
<dbReference type="EMBL" id="LT629971">
    <property type="protein sequence ID" value="SEH79519.1"/>
    <property type="molecule type" value="Genomic_DNA"/>
</dbReference>
<gene>
    <name evidence="1" type="ORF">SAMN04489835_4223</name>
</gene>
<organism evidence="1 2">
    <name type="scientific">Mycolicibacterium rutilum</name>
    <name type="common">Mycobacterium rutilum</name>
    <dbReference type="NCBI Taxonomy" id="370526"/>
    <lineage>
        <taxon>Bacteria</taxon>
        <taxon>Bacillati</taxon>
        <taxon>Actinomycetota</taxon>
        <taxon>Actinomycetes</taxon>
        <taxon>Mycobacteriales</taxon>
        <taxon>Mycobacteriaceae</taxon>
        <taxon>Mycolicibacterium</taxon>
    </lineage>
</organism>